<organism evidence="3 4">
    <name type="scientific">Mycobacterium paraterrae</name>
    <dbReference type="NCBI Taxonomy" id="577492"/>
    <lineage>
        <taxon>Bacteria</taxon>
        <taxon>Bacillati</taxon>
        <taxon>Actinomycetota</taxon>
        <taxon>Actinomycetes</taxon>
        <taxon>Mycobacteriales</taxon>
        <taxon>Mycobacteriaceae</taxon>
        <taxon>Mycobacterium</taxon>
    </lineage>
</organism>
<protein>
    <submittedName>
        <fullName evidence="3">SRPBCC family protein</fullName>
    </submittedName>
</protein>
<dbReference type="CDD" id="cd08891">
    <property type="entry name" value="SRPBCC_CalC"/>
    <property type="match status" value="1"/>
</dbReference>
<comment type="similarity">
    <text evidence="1">Belongs to the AHA1 family.</text>
</comment>
<dbReference type="Pfam" id="PF08327">
    <property type="entry name" value="AHSA1"/>
    <property type="match status" value="1"/>
</dbReference>
<proteinExistence type="inferred from homology"/>
<reference evidence="3" key="1">
    <citation type="submission" date="2022-08" db="EMBL/GenBank/DDBJ databases">
        <title>Whole genome sequencing of non-tuberculosis mycobacteria type-strains.</title>
        <authorList>
            <person name="Igarashi Y."/>
            <person name="Osugi A."/>
            <person name="Mitarai S."/>
        </authorList>
    </citation>
    <scope>NUCLEOTIDE SEQUENCE</scope>
    <source>
        <strain evidence="3">DSM 45127</strain>
    </source>
</reference>
<sequence>MSRSGVEPIRKSITVNTDIERAFALFVSQFDAIKPREHNLLSVPIAKTIFEARVGGNIYDVGIDGSECRWARVLAYEPPSRVVFSWDIGPTWQLEADPAKTSEVEVRFIAESDTRTRVDLEHRHLDRHGSGWPAVADGIGGDAGWPLYLRRFGELATKRAPR</sequence>
<dbReference type="InterPro" id="IPR013538">
    <property type="entry name" value="ASHA1/2-like_C"/>
</dbReference>
<accession>A0ABY3VTX2</accession>
<evidence type="ECO:0000256" key="1">
    <source>
        <dbReference type="ARBA" id="ARBA00006817"/>
    </source>
</evidence>
<keyword evidence="4" id="KW-1185">Reference proteome</keyword>
<evidence type="ECO:0000259" key="2">
    <source>
        <dbReference type="Pfam" id="PF08327"/>
    </source>
</evidence>
<evidence type="ECO:0000313" key="4">
    <source>
        <dbReference type="Proteomes" id="UP001055336"/>
    </source>
</evidence>
<evidence type="ECO:0000313" key="3">
    <source>
        <dbReference type="EMBL" id="UMB70638.1"/>
    </source>
</evidence>
<gene>
    <name evidence="3" type="ORF">MKK62_04815</name>
</gene>
<dbReference type="InterPro" id="IPR023393">
    <property type="entry name" value="START-like_dom_sf"/>
</dbReference>
<name>A0ABY3VTX2_9MYCO</name>
<dbReference type="Proteomes" id="UP001055336">
    <property type="component" value="Chromosome"/>
</dbReference>
<dbReference type="EMBL" id="CP092488">
    <property type="protein sequence ID" value="UMB70638.1"/>
    <property type="molecule type" value="Genomic_DNA"/>
</dbReference>
<dbReference type="Gene3D" id="3.30.530.20">
    <property type="match status" value="1"/>
</dbReference>
<dbReference type="SUPFAM" id="SSF55961">
    <property type="entry name" value="Bet v1-like"/>
    <property type="match status" value="1"/>
</dbReference>
<feature type="domain" description="Activator of Hsp90 ATPase homologue 1/2-like C-terminal" evidence="2">
    <location>
        <begin position="45"/>
        <end position="155"/>
    </location>
</feature>
<dbReference type="RefSeq" id="WP_240262400.1">
    <property type="nucleotide sequence ID" value="NZ_CP092488.2"/>
</dbReference>